<sequence length="1115" mass="122328">MLKQFPASAEKRMLSDVVTISRQFLRSVRIDADFGREDALSGYICQGTASSLLESMARQITETRQRAFTWTGPYGGGKSSLALMLCSLVGAQAKVRTKAKQLLGFPEGSPVHKAFEAKGDGWLVVPVVGRRAEVTQELSAALAKARGLTPSRKKQPDVVGELVEAAERHPQGVLVVVDELGKFLEASAQEGGDIYFFQELAEAASRCRGKLVIVGILHQAFEAYASRLGRQSRDEWAKVQGRFVDIPLVAAADEVIELVGKAITVEDPPPLTEAAKFAERIAAAIRTRRPGTPATLADSLKACWPLHPVTAALLGPISRRRFGQNERSTFGFLASREPLGFMEFLDGYEADWFRMYGPAAYWDYLRANLEPAIAASPDGHRWAQCTDAVERAEAKGADIHVKLTKTIALIEMFRNGSGLVAEESVLAVSTPSVDEAQIRKALEELSDWKVLIERKHLGAWGIYAGSDFDIEGAINLARGEIGEPDLERISTLSDLQPVLAKRHYQKTGTMRWFTRGIVRLEDVEKVVETFELKGASAGAFLLCLPPPGQSVRSAEHRVRHASVATEVETLLLGSPNNAERIIELSLELAAAERVMKTRPELHGDSVARREIVGRIEAVRSSLEEELADAFELSKWYSQGTTLETKGSVVLSVIASDIAENVYDKAPFIFSELINREDPSSNSKKARKDLMNRMVTHGHLPKLGYESFPADAGLYFTILGEPGLHRLRGDEGWSFGDPNYNTRGQSFEAMWWRTRSDLLAEGKSLTLKELYAAWALPPFGLRTGVMPVISLAMFLANRSSLALYVNGVFTPDISDAVVDEWTLDPSRIRFQHVEASKDKAKLVDALAKTISDRSSIEIGAAPLDVARGLVGLVVGLPGWTKRTLTVSNRAQQVRTMLLKASDPLRVLFSDLPTLLEAQDPAILNRRVQEVTDELSDAYQRMLARVRAHALDALDHGSRPDADLRERATTVKGLTGDFKLDAFATRLETYDQSAETIEALISLAVDKPQAVWVDRDIDAAMAKLADWSVDFRKAETMAPLRGRPSTRRVIGVVFGASHGQDATGFVDISETDTPAVDRLVKQFLADAQGERKEVILAALAEAGAMMVKQQAKGNKNG</sequence>
<protein>
    <recommendedName>
        <fullName evidence="3">ATP-binding protein</fullName>
    </recommendedName>
</protein>
<accession>A0A1G6YW30</accession>
<evidence type="ECO:0000313" key="2">
    <source>
        <dbReference type="Proteomes" id="UP000198781"/>
    </source>
</evidence>
<dbReference type="Proteomes" id="UP000198781">
    <property type="component" value="Unassembled WGS sequence"/>
</dbReference>
<name>A0A1G6YW30_9BURK</name>
<dbReference type="AlphaFoldDB" id="A0A1G6YW30"/>
<dbReference type="EMBL" id="FMZC01000010">
    <property type="protein sequence ID" value="SDD94273.1"/>
    <property type="molecule type" value="Genomic_DNA"/>
</dbReference>
<dbReference type="InterPro" id="IPR027417">
    <property type="entry name" value="P-loop_NTPase"/>
</dbReference>
<gene>
    <name evidence="1" type="ORF">SAMN05192589_110170</name>
</gene>
<dbReference type="SUPFAM" id="SSF52540">
    <property type="entry name" value="P-loop containing nucleoside triphosphate hydrolases"/>
    <property type="match status" value="1"/>
</dbReference>
<reference evidence="1 2" key="1">
    <citation type="submission" date="2016-10" db="EMBL/GenBank/DDBJ databases">
        <authorList>
            <person name="de Groot N.N."/>
        </authorList>
    </citation>
    <scope>NUCLEOTIDE SEQUENCE [LARGE SCALE GENOMIC DNA]</scope>
    <source>
        <strain evidence="1 2">DSM 16619</strain>
    </source>
</reference>
<proteinExistence type="predicted"/>
<dbReference type="STRING" id="187868.SAMN05192589_110170"/>
<organism evidence="1 2">
    <name type="scientific">Paracidovorax valerianellae</name>
    <dbReference type="NCBI Taxonomy" id="187868"/>
    <lineage>
        <taxon>Bacteria</taxon>
        <taxon>Pseudomonadati</taxon>
        <taxon>Pseudomonadota</taxon>
        <taxon>Betaproteobacteria</taxon>
        <taxon>Burkholderiales</taxon>
        <taxon>Comamonadaceae</taxon>
        <taxon>Paracidovorax</taxon>
    </lineage>
</organism>
<dbReference type="RefSeq" id="WP_245711426.1">
    <property type="nucleotide sequence ID" value="NZ_FMZC01000010.1"/>
</dbReference>
<evidence type="ECO:0008006" key="3">
    <source>
        <dbReference type="Google" id="ProtNLM"/>
    </source>
</evidence>
<keyword evidence="2" id="KW-1185">Reference proteome</keyword>
<evidence type="ECO:0000313" key="1">
    <source>
        <dbReference type="EMBL" id="SDD94273.1"/>
    </source>
</evidence>